<accession>A0A561WR97</accession>
<dbReference type="AlphaFoldDB" id="A0A561WR97"/>
<sequence>MERMSETVVAFGPAEPDGAPGGRFAGRLRELGADRRLAPLVAGLGAVAAFASLVSEWQVTTVDGLDLGDDEVGAARMLPADLLDLGALGAAYVMGLLLLTIAVLLALFGPAAGRGYARLAGSGAGGVLGALLLALVPMLDDQSRLVSRFYTAQLQAEKLEVAYGRGLWCALAAVAAALIALRLAGRESGPAGTPRWRHREPAEPVSGAPLDLSITPTAPFASHTADLDRPHRSG</sequence>
<gene>
    <name evidence="3" type="ORF">FHX34_1011364</name>
</gene>
<dbReference type="EMBL" id="VIWY01000001">
    <property type="protein sequence ID" value="TWG26380.1"/>
    <property type="molecule type" value="Genomic_DNA"/>
</dbReference>
<keyword evidence="2" id="KW-1133">Transmembrane helix</keyword>
<name>A0A561WR97_ACTTI</name>
<feature type="transmembrane region" description="Helical" evidence="2">
    <location>
        <begin position="165"/>
        <end position="185"/>
    </location>
</feature>
<feature type="transmembrane region" description="Helical" evidence="2">
    <location>
        <begin position="85"/>
        <end position="107"/>
    </location>
</feature>
<evidence type="ECO:0000256" key="2">
    <source>
        <dbReference type="SAM" id="Phobius"/>
    </source>
</evidence>
<dbReference type="Proteomes" id="UP000320239">
    <property type="component" value="Unassembled WGS sequence"/>
</dbReference>
<keyword evidence="4" id="KW-1185">Reference proteome</keyword>
<keyword evidence="2" id="KW-0472">Membrane</keyword>
<reference evidence="3 4" key="1">
    <citation type="submission" date="2019-06" db="EMBL/GenBank/DDBJ databases">
        <title>Sequencing the genomes of 1000 actinobacteria strains.</title>
        <authorList>
            <person name="Klenk H.-P."/>
        </authorList>
    </citation>
    <scope>NUCLEOTIDE SEQUENCE [LARGE SCALE GENOMIC DNA]</scope>
    <source>
        <strain evidence="3 4">DSM 43866</strain>
    </source>
</reference>
<feature type="region of interest" description="Disordered" evidence="1">
    <location>
        <begin position="189"/>
        <end position="211"/>
    </location>
</feature>
<evidence type="ECO:0000313" key="4">
    <source>
        <dbReference type="Proteomes" id="UP000320239"/>
    </source>
</evidence>
<organism evidence="3 4">
    <name type="scientific">Actinoplanes teichomyceticus</name>
    <dbReference type="NCBI Taxonomy" id="1867"/>
    <lineage>
        <taxon>Bacteria</taxon>
        <taxon>Bacillati</taxon>
        <taxon>Actinomycetota</taxon>
        <taxon>Actinomycetes</taxon>
        <taxon>Micromonosporales</taxon>
        <taxon>Micromonosporaceae</taxon>
        <taxon>Actinoplanes</taxon>
    </lineage>
</organism>
<comment type="caution">
    <text evidence="3">The sequence shown here is derived from an EMBL/GenBank/DDBJ whole genome shotgun (WGS) entry which is preliminary data.</text>
</comment>
<evidence type="ECO:0000256" key="1">
    <source>
        <dbReference type="SAM" id="MobiDB-lite"/>
    </source>
</evidence>
<keyword evidence="2" id="KW-0812">Transmembrane</keyword>
<protein>
    <submittedName>
        <fullName evidence="3">Uncharacterized protein</fullName>
    </submittedName>
</protein>
<feature type="transmembrane region" description="Helical" evidence="2">
    <location>
        <begin position="37"/>
        <end position="55"/>
    </location>
</feature>
<evidence type="ECO:0000313" key="3">
    <source>
        <dbReference type="EMBL" id="TWG26380.1"/>
    </source>
</evidence>
<proteinExistence type="predicted"/>
<feature type="transmembrane region" description="Helical" evidence="2">
    <location>
        <begin position="119"/>
        <end position="139"/>
    </location>
</feature>